<evidence type="ECO:0000256" key="12">
    <source>
        <dbReference type="SAM" id="SignalP"/>
    </source>
</evidence>
<keyword evidence="15" id="KW-1185">Reference proteome</keyword>
<dbReference type="InterPro" id="IPR017853">
    <property type="entry name" value="GH"/>
</dbReference>
<keyword evidence="11" id="KW-0812">Transmembrane</keyword>
<keyword evidence="11" id="KW-0472">Membrane</keyword>
<keyword evidence="7" id="KW-0378">Hydrolase</keyword>
<evidence type="ECO:0000256" key="9">
    <source>
        <dbReference type="ARBA" id="ARBA00023277"/>
    </source>
</evidence>
<keyword evidence="11" id="KW-1133">Transmembrane helix</keyword>
<name>A0ABS5NM01_9BACI</name>
<evidence type="ECO:0000256" key="3">
    <source>
        <dbReference type="ARBA" id="ARBA00008061"/>
    </source>
</evidence>
<dbReference type="Gene3D" id="2.60.40.1180">
    <property type="entry name" value="Golgi alpha-mannosidase II"/>
    <property type="match status" value="1"/>
</dbReference>
<dbReference type="InterPro" id="IPR013777">
    <property type="entry name" value="A-amylase-like"/>
</dbReference>
<evidence type="ECO:0000256" key="2">
    <source>
        <dbReference type="ARBA" id="ARBA00001913"/>
    </source>
</evidence>
<keyword evidence="6 12" id="KW-0732">Signal</keyword>
<feature type="domain" description="Glycosyl hydrolase family 13 catalytic" evidence="13">
    <location>
        <begin position="38"/>
        <end position="386"/>
    </location>
</feature>
<evidence type="ECO:0000256" key="10">
    <source>
        <dbReference type="ARBA" id="ARBA00023295"/>
    </source>
</evidence>
<dbReference type="RefSeq" id="WP_213100346.1">
    <property type="nucleotide sequence ID" value="NZ_JAGYPM010000001.1"/>
</dbReference>
<evidence type="ECO:0000313" key="15">
    <source>
        <dbReference type="Proteomes" id="UP000681027"/>
    </source>
</evidence>
<feature type="chain" id="PRO_5046464943" description="alpha-amylase" evidence="12">
    <location>
        <begin position="24"/>
        <end position="514"/>
    </location>
</feature>
<comment type="caution">
    <text evidence="14">The sequence shown here is derived from an EMBL/GenBank/DDBJ whole genome shotgun (WGS) entry which is preliminary data.</text>
</comment>
<feature type="transmembrane region" description="Helical" evidence="11">
    <location>
        <begin position="482"/>
        <end position="503"/>
    </location>
</feature>
<comment type="catalytic activity">
    <reaction evidence="1">
        <text>Endohydrolysis of (1-&gt;4)-alpha-D-glucosidic linkages in polysaccharides containing three or more (1-&gt;4)-alpha-linked D-glucose units.</text>
        <dbReference type="EC" id="3.2.1.1"/>
    </reaction>
</comment>
<gene>
    <name evidence="14" type="ORF">KHA94_01205</name>
</gene>
<dbReference type="Gene3D" id="3.20.20.80">
    <property type="entry name" value="Glycosidases"/>
    <property type="match status" value="1"/>
</dbReference>
<dbReference type="SMART" id="SM00642">
    <property type="entry name" value="Aamy"/>
    <property type="match status" value="1"/>
</dbReference>
<dbReference type="SUPFAM" id="SSF51011">
    <property type="entry name" value="Glycosyl hydrolase domain"/>
    <property type="match status" value="1"/>
</dbReference>
<evidence type="ECO:0000313" key="14">
    <source>
        <dbReference type="EMBL" id="MBS4188837.1"/>
    </source>
</evidence>
<dbReference type="InterPro" id="IPR006047">
    <property type="entry name" value="GH13_cat_dom"/>
</dbReference>
<protein>
    <recommendedName>
        <fullName evidence="4">alpha-amylase</fullName>
        <ecNumber evidence="4">3.2.1.1</ecNumber>
    </recommendedName>
</protein>
<sequence>MKKRVWTLILIPLLLFYALPVGAVEKEDRKWQDESIYFLMVDRFNNGDFKNDYHVNVKDPKSFHGGDFQGIIEKLDYIKDMGFTTILLTPVFDNEDNGYHGYWVKDFYNTEEHFGTIDEFKKLVQEAHKRDMKVMMSFAVSHVGPNHSWMQEADKKDWFNNQEGNQLTDSGQPIVKDWLEGLPKLNQENQELKNYLIDAAKWWITETNIDGYYIDSVDQVSKNFMTDFAKEVKAAKDNFYLLGEVSSNDPHRIAEYQETGMDGFIDYPLTASLRPAFDQVDKSLIEMNKQKEELLSIYKNPYLMGSSMDNLNTVRFTHDTVEKNQHPGPRWKLALTYLYTTPGIPVVYYGSEIALEGGVGADNHRQMDFRTDKDLIDYITKLGELRINFPSLTRGEMKWLANEDGVTVYKRTFENETTVIAINNTSESQNISINADQLEDDKELRGLLTNDLVKSKDGHYELIIDREEAEVYVLSQKSGINIPYVTATILVYGAFIVFIFMVWRRSKRKRAQEE</sequence>
<dbReference type="Pfam" id="PF22026">
    <property type="entry name" value="Alpha-amylase_C_2"/>
    <property type="match status" value="1"/>
</dbReference>
<accession>A0ABS5NM01</accession>
<dbReference type="PIRSF" id="PIRSF001024">
    <property type="entry name" value="Alph-amyl_fung"/>
    <property type="match status" value="1"/>
</dbReference>
<keyword evidence="8" id="KW-0106">Calcium</keyword>
<evidence type="ECO:0000256" key="1">
    <source>
        <dbReference type="ARBA" id="ARBA00000548"/>
    </source>
</evidence>
<evidence type="ECO:0000259" key="13">
    <source>
        <dbReference type="SMART" id="SM00642"/>
    </source>
</evidence>
<evidence type="ECO:0000256" key="7">
    <source>
        <dbReference type="ARBA" id="ARBA00022801"/>
    </source>
</evidence>
<comment type="cofactor">
    <cofactor evidence="2">
        <name>Ca(2+)</name>
        <dbReference type="ChEBI" id="CHEBI:29108"/>
    </cofactor>
</comment>
<evidence type="ECO:0000256" key="5">
    <source>
        <dbReference type="ARBA" id="ARBA00022723"/>
    </source>
</evidence>
<reference evidence="14 15" key="1">
    <citation type="submission" date="2021-05" db="EMBL/GenBank/DDBJ databases">
        <title>Novel Bacillus species.</title>
        <authorList>
            <person name="Liu G."/>
        </authorList>
    </citation>
    <scope>NUCLEOTIDE SEQUENCE [LARGE SCALE GENOMIC DNA]</scope>
    <source>
        <strain evidence="14 15">FJAT-49705</strain>
    </source>
</reference>
<dbReference type="Proteomes" id="UP000681027">
    <property type="component" value="Unassembled WGS sequence"/>
</dbReference>
<evidence type="ECO:0000256" key="11">
    <source>
        <dbReference type="SAM" id="Phobius"/>
    </source>
</evidence>
<evidence type="ECO:0000256" key="8">
    <source>
        <dbReference type="ARBA" id="ARBA00022837"/>
    </source>
</evidence>
<keyword evidence="9" id="KW-0119">Carbohydrate metabolism</keyword>
<dbReference type="EC" id="3.2.1.1" evidence="4"/>
<dbReference type="InterPro" id="IPR013780">
    <property type="entry name" value="Glyco_hydro_b"/>
</dbReference>
<keyword evidence="10" id="KW-0326">Glycosidase</keyword>
<comment type="similarity">
    <text evidence="3">Belongs to the glycosyl hydrolase 13 family.</text>
</comment>
<dbReference type="InterPro" id="IPR054174">
    <property type="entry name" value="Alpha-amylase-like_C"/>
</dbReference>
<feature type="signal peptide" evidence="12">
    <location>
        <begin position="1"/>
        <end position="23"/>
    </location>
</feature>
<organism evidence="14 15">
    <name type="scientific">Cytobacillus citreus</name>
    <dbReference type="NCBI Taxonomy" id="2833586"/>
    <lineage>
        <taxon>Bacteria</taxon>
        <taxon>Bacillati</taxon>
        <taxon>Bacillota</taxon>
        <taxon>Bacilli</taxon>
        <taxon>Bacillales</taxon>
        <taxon>Bacillaceae</taxon>
        <taxon>Cytobacillus</taxon>
    </lineage>
</organism>
<dbReference type="SUPFAM" id="SSF51445">
    <property type="entry name" value="(Trans)glycosidases"/>
    <property type="match status" value="1"/>
</dbReference>
<dbReference type="PANTHER" id="PTHR10357:SF215">
    <property type="entry name" value="ALPHA-AMYLASE 1"/>
    <property type="match status" value="1"/>
</dbReference>
<evidence type="ECO:0000256" key="6">
    <source>
        <dbReference type="ARBA" id="ARBA00022729"/>
    </source>
</evidence>
<keyword evidence="5" id="KW-0479">Metal-binding</keyword>
<dbReference type="Pfam" id="PF00128">
    <property type="entry name" value="Alpha-amylase"/>
    <property type="match status" value="1"/>
</dbReference>
<evidence type="ECO:0000256" key="4">
    <source>
        <dbReference type="ARBA" id="ARBA00012595"/>
    </source>
</evidence>
<dbReference type="PANTHER" id="PTHR10357">
    <property type="entry name" value="ALPHA-AMYLASE FAMILY MEMBER"/>
    <property type="match status" value="1"/>
</dbReference>
<dbReference type="EMBL" id="JAGYPM010000001">
    <property type="protein sequence ID" value="MBS4188837.1"/>
    <property type="molecule type" value="Genomic_DNA"/>
</dbReference>
<proteinExistence type="inferred from homology"/>